<keyword evidence="11" id="KW-1185">Reference proteome</keyword>
<keyword evidence="7 8" id="KW-0472">Membrane</keyword>
<dbReference type="Pfam" id="PF00153">
    <property type="entry name" value="Mito_carr"/>
    <property type="match status" value="3"/>
</dbReference>
<evidence type="ECO:0000256" key="3">
    <source>
        <dbReference type="ARBA" id="ARBA00022448"/>
    </source>
</evidence>
<dbReference type="InterPro" id="IPR023395">
    <property type="entry name" value="MCP_dom_sf"/>
</dbReference>
<dbReference type="PROSITE" id="PS50920">
    <property type="entry name" value="SOLCAR"/>
    <property type="match status" value="2"/>
</dbReference>
<feature type="repeat" description="Solcar" evidence="8">
    <location>
        <begin position="117"/>
        <end position="203"/>
    </location>
</feature>
<evidence type="ECO:0000256" key="2">
    <source>
        <dbReference type="ARBA" id="ARBA00006375"/>
    </source>
</evidence>
<keyword evidence="5" id="KW-0677">Repeat</keyword>
<comment type="caution">
    <text evidence="10">The sequence shown here is derived from an EMBL/GenBank/DDBJ whole genome shotgun (WGS) entry which is preliminary data.</text>
</comment>
<evidence type="ECO:0000256" key="4">
    <source>
        <dbReference type="ARBA" id="ARBA00022692"/>
    </source>
</evidence>
<comment type="similarity">
    <text evidence="2 9">Belongs to the mitochondrial carrier (TC 2.A.29) family.</text>
</comment>
<evidence type="ECO:0000256" key="1">
    <source>
        <dbReference type="ARBA" id="ARBA00004141"/>
    </source>
</evidence>
<dbReference type="EMBL" id="MU069564">
    <property type="protein sequence ID" value="KAF5838838.1"/>
    <property type="molecule type" value="Genomic_DNA"/>
</dbReference>
<accession>A0ABQ7GW45</accession>
<evidence type="ECO:0000256" key="9">
    <source>
        <dbReference type="RuleBase" id="RU000488"/>
    </source>
</evidence>
<dbReference type="InterPro" id="IPR050391">
    <property type="entry name" value="Mito_Metabolite_Transporter"/>
</dbReference>
<dbReference type="Proteomes" id="UP000815325">
    <property type="component" value="Unassembled WGS sequence"/>
</dbReference>
<sequence>MGITKEVESVRLPLYLDLGISGLSVASATCFTNPIDVCKTRLQLQAQVQGQKPLGIVSMSARILRQEGLASLTAGMAPSVARGLLYGGLRLGLYAPTKRMLVALQSTNPQHQQQAEQGLGLKIMAGSMSGCLAAAITNPTELLKTRLQAPNLKPEQTTTVGVLRAVVAADGVQGLWRGAIPGMARAATLTVSLLAQLASSMLTGLVTTTAANPMDVVKTIMYTSNKNAPVAQEQQLAAAVAAAPAGGGAHPGE</sequence>
<feature type="repeat" description="Solcar" evidence="8">
    <location>
        <begin position="13"/>
        <end position="100"/>
    </location>
</feature>
<evidence type="ECO:0000313" key="10">
    <source>
        <dbReference type="EMBL" id="KAF5838838.1"/>
    </source>
</evidence>
<evidence type="ECO:0000256" key="7">
    <source>
        <dbReference type="ARBA" id="ARBA00023136"/>
    </source>
</evidence>
<dbReference type="Gene3D" id="1.50.40.10">
    <property type="entry name" value="Mitochondrial carrier domain"/>
    <property type="match status" value="1"/>
</dbReference>
<proteinExistence type="inferred from homology"/>
<dbReference type="InterPro" id="IPR018108">
    <property type="entry name" value="MCP_transmembrane"/>
</dbReference>
<evidence type="ECO:0000313" key="11">
    <source>
        <dbReference type="Proteomes" id="UP000815325"/>
    </source>
</evidence>
<name>A0ABQ7GW45_DUNSA</name>
<keyword evidence="4 8" id="KW-0812">Transmembrane</keyword>
<dbReference type="PANTHER" id="PTHR45618">
    <property type="entry name" value="MITOCHONDRIAL DICARBOXYLATE CARRIER-RELATED"/>
    <property type="match status" value="1"/>
</dbReference>
<keyword evidence="6" id="KW-1133">Transmembrane helix</keyword>
<evidence type="ECO:0000256" key="6">
    <source>
        <dbReference type="ARBA" id="ARBA00022989"/>
    </source>
</evidence>
<dbReference type="SUPFAM" id="SSF103506">
    <property type="entry name" value="Mitochondrial carrier"/>
    <property type="match status" value="1"/>
</dbReference>
<comment type="subcellular location">
    <subcellularLocation>
        <location evidence="1">Membrane</location>
        <topology evidence="1">Multi-pass membrane protein</topology>
    </subcellularLocation>
</comment>
<gene>
    <name evidence="10" type="ORF">DUNSADRAFT_2095</name>
</gene>
<organism evidence="10 11">
    <name type="scientific">Dunaliella salina</name>
    <name type="common">Green alga</name>
    <name type="synonym">Protococcus salinus</name>
    <dbReference type="NCBI Taxonomy" id="3046"/>
    <lineage>
        <taxon>Eukaryota</taxon>
        <taxon>Viridiplantae</taxon>
        <taxon>Chlorophyta</taxon>
        <taxon>core chlorophytes</taxon>
        <taxon>Chlorophyceae</taxon>
        <taxon>CS clade</taxon>
        <taxon>Chlamydomonadales</taxon>
        <taxon>Dunaliellaceae</taxon>
        <taxon>Dunaliella</taxon>
    </lineage>
</organism>
<reference evidence="10" key="1">
    <citation type="submission" date="2017-08" db="EMBL/GenBank/DDBJ databases">
        <authorList>
            <person name="Polle J.E."/>
            <person name="Barry K."/>
            <person name="Cushman J."/>
            <person name="Schmutz J."/>
            <person name="Tran D."/>
            <person name="Hathwaick L.T."/>
            <person name="Yim W.C."/>
            <person name="Jenkins J."/>
            <person name="Mckie-Krisberg Z.M."/>
            <person name="Prochnik S."/>
            <person name="Lindquist E."/>
            <person name="Dockter R.B."/>
            <person name="Adam C."/>
            <person name="Molina H."/>
            <person name="Bunkerborg J."/>
            <person name="Jin E."/>
            <person name="Buchheim M."/>
            <person name="Magnuson J."/>
        </authorList>
    </citation>
    <scope>NUCLEOTIDE SEQUENCE</scope>
    <source>
        <strain evidence="10">CCAP 19/18</strain>
    </source>
</reference>
<keyword evidence="3 9" id="KW-0813">Transport</keyword>
<evidence type="ECO:0000256" key="8">
    <source>
        <dbReference type="PROSITE-ProRule" id="PRU00282"/>
    </source>
</evidence>
<protein>
    <submittedName>
        <fullName evidence="10">Mitochondrial carrier domain-containing protein</fullName>
    </submittedName>
</protein>
<evidence type="ECO:0000256" key="5">
    <source>
        <dbReference type="ARBA" id="ARBA00022737"/>
    </source>
</evidence>